<organism evidence="3 4">
    <name type="scientific">Lysinibacillus alkalisoli</name>
    <dbReference type="NCBI Taxonomy" id="1911548"/>
    <lineage>
        <taxon>Bacteria</taxon>
        <taxon>Bacillati</taxon>
        <taxon>Bacillota</taxon>
        <taxon>Bacilli</taxon>
        <taxon>Bacillales</taxon>
        <taxon>Bacillaceae</taxon>
        <taxon>Lysinibacillus</taxon>
    </lineage>
</organism>
<dbReference type="GO" id="GO:0004222">
    <property type="term" value="F:metalloendopeptidase activity"/>
    <property type="evidence" value="ECO:0007669"/>
    <property type="project" value="TreeGrafter"/>
</dbReference>
<evidence type="ECO:0000256" key="1">
    <source>
        <dbReference type="SAM" id="Phobius"/>
    </source>
</evidence>
<dbReference type="AlphaFoldDB" id="A0A917G134"/>
<feature type="transmembrane region" description="Helical" evidence="1">
    <location>
        <begin position="28"/>
        <end position="48"/>
    </location>
</feature>
<dbReference type="InterPro" id="IPR016047">
    <property type="entry name" value="M23ase_b-sheet_dom"/>
</dbReference>
<dbReference type="EMBL" id="BMJT01000003">
    <property type="protein sequence ID" value="GGG17392.1"/>
    <property type="molecule type" value="Genomic_DNA"/>
</dbReference>
<dbReference type="Proteomes" id="UP000616608">
    <property type="component" value="Unassembled WGS sequence"/>
</dbReference>
<feature type="transmembrane region" description="Helical" evidence="1">
    <location>
        <begin position="54"/>
        <end position="72"/>
    </location>
</feature>
<protein>
    <submittedName>
        <fullName evidence="3">Peptidase M23</fullName>
    </submittedName>
</protein>
<dbReference type="CDD" id="cd12797">
    <property type="entry name" value="M23_peptidase"/>
    <property type="match status" value="1"/>
</dbReference>
<dbReference type="Gene3D" id="2.70.70.10">
    <property type="entry name" value="Glucose Permease (Domain IIA)"/>
    <property type="match status" value="1"/>
</dbReference>
<accession>A0A917G134</accession>
<dbReference type="PANTHER" id="PTHR21666">
    <property type="entry name" value="PEPTIDASE-RELATED"/>
    <property type="match status" value="1"/>
</dbReference>
<feature type="transmembrane region" description="Helical" evidence="1">
    <location>
        <begin position="6"/>
        <end position="21"/>
    </location>
</feature>
<reference evidence="3" key="1">
    <citation type="journal article" date="2014" name="Int. J. Syst. Evol. Microbiol.">
        <title>Complete genome sequence of Corynebacterium casei LMG S-19264T (=DSM 44701T), isolated from a smear-ripened cheese.</title>
        <authorList>
            <consortium name="US DOE Joint Genome Institute (JGI-PGF)"/>
            <person name="Walter F."/>
            <person name="Albersmeier A."/>
            <person name="Kalinowski J."/>
            <person name="Ruckert C."/>
        </authorList>
    </citation>
    <scope>NUCLEOTIDE SEQUENCE</scope>
    <source>
        <strain evidence="3">CGMCC 1.15760</strain>
    </source>
</reference>
<gene>
    <name evidence="3" type="ORF">GCM10007425_09730</name>
</gene>
<keyword evidence="4" id="KW-1185">Reference proteome</keyword>
<dbReference type="InterPro" id="IPR050570">
    <property type="entry name" value="Cell_wall_metabolism_enzyme"/>
</dbReference>
<dbReference type="RefSeq" id="WP_188613907.1">
    <property type="nucleotide sequence ID" value="NZ_BMJT01000003.1"/>
</dbReference>
<keyword evidence="1" id="KW-0812">Transmembrane</keyword>
<dbReference type="Pfam" id="PF01551">
    <property type="entry name" value="Peptidase_M23"/>
    <property type="match status" value="1"/>
</dbReference>
<keyword evidence="1" id="KW-1133">Transmembrane helix</keyword>
<dbReference type="InterPro" id="IPR011055">
    <property type="entry name" value="Dup_hybrid_motif"/>
</dbReference>
<name>A0A917G134_9BACI</name>
<proteinExistence type="predicted"/>
<evidence type="ECO:0000259" key="2">
    <source>
        <dbReference type="Pfam" id="PF01551"/>
    </source>
</evidence>
<sequence length="292" mass="32729">MILQMIIIYIMPIAFTIMICVKQHNRLVWLFNSLLLLAFTIWIFQAGAWDLVYWYRYIMLLIAIFAVVMTGIKNQALPWIQGRYKFDIFISGALALFFIVNSFNIMDNYSYEGKVMHIASPLQDGVFMVVQGGGGTGLNYHAAYPPQRYAMDIVELAYYTSRAKGIMPKALSDYVIYETPIYSPCNGVVTSVENNLPDMKIGATDKDNATGNHVAIQCEETDATLYLAHMKTGTVEVAEGDVLQVGERLGQVGNSGNTSEPHLHIHAELDGNGVPLLINDRFLKRNSLLKMQ</sequence>
<comment type="caution">
    <text evidence="3">The sequence shown here is derived from an EMBL/GenBank/DDBJ whole genome shotgun (WGS) entry which is preliminary data.</text>
</comment>
<dbReference type="PANTHER" id="PTHR21666:SF285">
    <property type="entry name" value="M23 FAMILY METALLOPEPTIDASE"/>
    <property type="match status" value="1"/>
</dbReference>
<feature type="transmembrane region" description="Helical" evidence="1">
    <location>
        <begin position="84"/>
        <end position="106"/>
    </location>
</feature>
<reference evidence="3" key="2">
    <citation type="submission" date="2020-09" db="EMBL/GenBank/DDBJ databases">
        <authorList>
            <person name="Sun Q."/>
            <person name="Zhou Y."/>
        </authorList>
    </citation>
    <scope>NUCLEOTIDE SEQUENCE</scope>
    <source>
        <strain evidence="3">CGMCC 1.15760</strain>
    </source>
</reference>
<dbReference type="SUPFAM" id="SSF51261">
    <property type="entry name" value="Duplicated hybrid motif"/>
    <property type="match status" value="1"/>
</dbReference>
<evidence type="ECO:0000313" key="3">
    <source>
        <dbReference type="EMBL" id="GGG17392.1"/>
    </source>
</evidence>
<keyword evidence="1" id="KW-0472">Membrane</keyword>
<evidence type="ECO:0000313" key="4">
    <source>
        <dbReference type="Proteomes" id="UP000616608"/>
    </source>
</evidence>
<feature type="domain" description="M23ase beta-sheet core" evidence="2">
    <location>
        <begin position="178"/>
        <end position="272"/>
    </location>
</feature>